<sequence>MQDAPSPSTPRVIDVGGLQALIEALRRRGRKIIGPTIAGGAIIYDEIDGVRDLPKGFADEQQPGRYALRRRDDDALFGFAVGPQSWKKFLHVPALRLWRASRQEDEVTVEATAPVNEPVAFIGVRACELAAIAIQDRVLMGGEYVDPHYQARREGAFLVALNCSEAGGTCFCVSMDAGPKVSRGFDLALTELISGEAHAFLIEAGSSEGAEVLVELPGRPATQADIDAAGAVVARTAANMGREMPKQDVPALLMRNLQHPRWDEVAQRCLSCANCTMVCPTCFCTTVEEHGDLAGVESARDRRWDSCFTMDYSYIHGGSVRPGVPSRYRQWMTHKLATWHEQFGTSGCVGCGRCITWCPVGIDITEETQAISASEQVGDGHGKS</sequence>
<keyword evidence="3" id="KW-0411">Iron-sulfur</keyword>
<dbReference type="GO" id="GO:0051536">
    <property type="term" value="F:iron-sulfur cluster binding"/>
    <property type="evidence" value="ECO:0007669"/>
    <property type="project" value="UniProtKB-KW"/>
</dbReference>
<dbReference type="SUPFAM" id="SSF46548">
    <property type="entry name" value="alpha-helical ferredoxin"/>
    <property type="match status" value="1"/>
</dbReference>
<evidence type="ECO:0000256" key="1">
    <source>
        <dbReference type="ARBA" id="ARBA00022723"/>
    </source>
</evidence>
<evidence type="ECO:0000256" key="3">
    <source>
        <dbReference type="ARBA" id="ARBA00023014"/>
    </source>
</evidence>
<protein>
    <submittedName>
        <fullName evidence="5">4Fe-4S ferredoxin</fullName>
    </submittedName>
</protein>
<dbReference type="EMBL" id="BSEC01000001">
    <property type="protein sequence ID" value="GLI92026.1"/>
    <property type="molecule type" value="Genomic_DNA"/>
</dbReference>
<name>A0A9W6GSF7_9HYPH</name>
<dbReference type="PANTHER" id="PTHR40447">
    <property type="entry name" value="ANAEROBIC SULFITE REDUCTASE SUBUNIT A"/>
    <property type="match status" value="1"/>
</dbReference>
<dbReference type="PROSITE" id="PS51379">
    <property type="entry name" value="4FE4S_FER_2"/>
    <property type="match status" value="2"/>
</dbReference>
<dbReference type="Proteomes" id="UP001144323">
    <property type="component" value="Unassembled WGS sequence"/>
</dbReference>
<dbReference type="Pfam" id="PF17179">
    <property type="entry name" value="Fer4_22"/>
    <property type="match status" value="1"/>
</dbReference>
<evidence type="ECO:0000256" key="2">
    <source>
        <dbReference type="ARBA" id="ARBA00023004"/>
    </source>
</evidence>
<proteinExistence type="predicted"/>
<accession>A0A9W6GSF7</accession>
<dbReference type="AlphaFoldDB" id="A0A9W6GSF7"/>
<feature type="domain" description="4Fe-4S ferredoxin-type" evidence="4">
    <location>
        <begin position="258"/>
        <end position="290"/>
    </location>
</feature>
<keyword evidence="1" id="KW-0479">Metal-binding</keyword>
<reference evidence="5" key="1">
    <citation type="journal article" date="2023" name="Int. J. Syst. Evol. Microbiol.">
        <title>Methylocystis iwaonis sp. nov., a type II methane-oxidizing bacterium from surface soil of a rice paddy field in Japan, and emended description of the genus Methylocystis (ex Whittenbury et al. 1970) Bowman et al. 1993.</title>
        <authorList>
            <person name="Kaise H."/>
            <person name="Sawadogo J.B."/>
            <person name="Alam M.S."/>
            <person name="Ueno C."/>
            <person name="Dianou D."/>
            <person name="Shinjo R."/>
            <person name="Asakawa S."/>
        </authorList>
    </citation>
    <scope>NUCLEOTIDE SEQUENCE</scope>
    <source>
        <strain evidence="5">LMG27198</strain>
    </source>
</reference>
<dbReference type="RefSeq" id="WP_281800991.1">
    <property type="nucleotide sequence ID" value="NZ_BSEC01000001.1"/>
</dbReference>
<comment type="caution">
    <text evidence="5">The sequence shown here is derived from an EMBL/GenBank/DDBJ whole genome shotgun (WGS) entry which is preliminary data.</text>
</comment>
<evidence type="ECO:0000313" key="5">
    <source>
        <dbReference type="EMBL" id="GLI92026.1"/>
    </source>
</evidence>
<dbReference type="PROSITE" id="PS00198">
    <property type="entry name" value="4FE4S_FER_1"/>
    <property type="match status" value="2"/>
</dbReference>
<evidence type="ECO:0000313" key="6">
    <source>
        <dbReference type="Proteomes" id="UP001144323"/>
    </source>
</evidence>
<dbReference type="InterPro" id="IPR017896">
    <property type="entry name" value="4Fe4S_Fe-S-bd"/>
</dbReference>
<keyword evidence="6" id="KW-1185">Reference proteome</keyword>
<keyword evidence="2" id="KW-0408">Iron</keyword>
<dbReference type="GO" id="GO:0046872">
    <property type="term" value="F:metal ion binding"/>
    <property type="evidence" value="ECO:0007669"/>
    <property type="project" value="UniProtKB-KW"/>
</dbReference>
<gene>
    <name evidence="5" type="ORF">LMG27198_10180</name>
</gene>
<dbReference type="InterPro" id="IPR017900">
    <property type="entry name" value="4Fe4S_Fe_S_CS"/>
</dbReference>
<feature type="domain" description="4Fe-4S ferredoxin-type" evidence="4">
    <location>
        <begin position="339"/>
        <end position="367"/>
    </location>
</feature>
<organism evidence="5 6">
    <name type="scientific">Methylocystis echinoides</name>
    <dbReference type="NCBI Taxonomy" id="29468"/>
    <lineage>
        <taxon>Bacteria</taxon>
        <taxon>Pseudomonadati</taxon>
        <taxon>Pseudomonadota</taxon>
        <taxon>Alphaproteobacteria</taxon>
        <taxon>Hyphomicrobiales</taxon>
        <taxon>Methylocystaceae</taxon>
        <taxon>Methylocystis</taxon>
    </lineage>
</organism>
<evidence type="ECO:0000259" key="4">
    <source>
        <dbReference type="PROSITE" id="PS51379"/>
    </source>
</evidence>
<dbReference type="PANTHER" id="PTHR40447:SF1">
    <property type="entry name" value="ANAEROBIC SULFITE REDUCTASE SUBUNIT A"/>
    <property type="match status" value="1"/>
</dbReference>